<keyword evidence="2" id="KW-1185">Reference proteome</keyword>
<dbReference type="EMBL" id="CAJVQC010156750">
    <property type="protein sequence ID" value="CAG8847599.1"/>
    <property type="molecule type" value="Genomic_DNA"/>
</dbReference>
<comment type="caution">
    <text evidence="1">The sequence shown here is derived from an EMBL/GenBank/DDBJ whole genome shotgun (WGS) entry which is preliminary data.</text>
</comment>
<gene>
    <name evidence="1" type="ORF">RPERSI_LOCUS34710</name>
</gene>
<organism evidence="1 2">
    <name type="scientific">Racocetra persica</name>
    <dbReference type="NCBI Taxonomy" id="160502"/>
    <lineage>
        <taxon>Eukaryota</taxon>
        <taxon>Fungi</taxon>
        <taxon>Fungi incertae sedis</taxon>
        <taxon>Mucoromycota</taxon>
        <taxon>Glomeromycotina</taxon>
        <taxon>Glomeromycetes</taxon>
        <taxon>Diversisporales</taxon>
        <taxon>Gigasporaceae</taxon>
        <taxon>Racocetra</taxon>
    </lineage>
</organism>
<reference evidence="1" key="1">
    <citation type="submission" date="2021-06" db="EMBL/GenBank/DDBJ databases">
        <authorList>
            <person name="Kallberg Y."/>
            <person name="Tangrot J."/>
            <person name="Rosling A."/>
        </authorList>
    </citation>
    <scope>NUCLEOTIDE SEQUENCE</scope>
    <source>
        <strain evidence="1">MA461A</strain>
    </source>
</reference>
<dbReference type="Proteomes" id="UP000789920">
    <property type="component" value="Unassembled WGS sequence"/>
</dbReference>
<evidence type="ECO:0000313" key="1">
    <source>
        <dbReference type="EMBL" id="CAG8847599.1"/>
    </source>
</evidence>
<evidence type="ECO:0000313" key="2">
    <source>
        <dbReference type="Proteomes" id="UP000789920"/>
    </source>
</evidence>
<accession>A0ACA9STN2</accession>
<proteinExistence type="predicted"/>
<name>A0ACA9STN2_9GLOM</name>
<protein>
    <submittedName>
        <fullName evidence="1">24555_t:CDS:1</fullName>
    </submittedName>
</protein>
<feature type="non-terminal residue" evidence="1">
    <location>
        <position position="116"/>
    </location>
</feature>
<sequence length="116" mass="13308">MSKKLKTTPRQIIIREIKPIIPNGDLLATDLMNDVKYTSTDSKSSIQGSSHCIVDDGKIKSNYFEYEMHNDIDSMRASENKEILNNDEHLNKTDQKHLLLKTDELIQADLPYTDDI</sequence>